<proteinExistence type="predicted"/>
<keyword evidence="1" id="KW-1133">Transmembrane helix</keyword>
<feature type="transmembrane region" description="Helical" evidence="1">
    <location>
        <begin position="42"/>
        <end position="64"/>
    </location>
</feature>
<evidence type="ECO:0000256" key="1">
    <source>
        <dbReference type="SAM" id="Phobius"/>
    </source>
</evidence>
<comment type="caution">
    <text evidence="3">The sequence shown here is derived from an EMBL/GenBank/DDBJ whole genome shotgun (WGS) entry which is preliminary data.</text>
</comment>
<evidence type="ECO:0000313" key="3">
    <source>
        <dbReference type="EMBL" id="EQD72470.1"/>
    </source>
</evidence>
<dbReference type="GO" id="GO:0016020">
    <property type="term" value="C:membrane"/>
    <property type="evidence" value="ECO:0007669"/>
    <property type="project" value="InterPro"/>
</dbReference>
<dbReference type="InterPro" id="IPR023616">
    <property type="entry name" value="Cyt_c_oxase-like_su1_dom"/>
</dbReference>
<accession>T1CSX0</accession>
<dbReference type="Pfam" id="PF00115">
    <property type="entry name" value="COX1"/>
    <property type="match status" value="1"/>
</dbReference>
<name>T1CSX0_9ZZZZ</name>
<feature type="transmembrane region" description="Helical" evidence="1">
    <location>
        <begin position="176"/>
        <end position="196"/>
    </location>
</feature>
<dbReference type="AlphaFoldDB" id="T1CSX0"/>
<feature type="transmembrane region" description="Helical" evidence="1">
    <location>
        <begin position="6"/>
        <end position="30"/>
    </location>
</feature>
<evidence type="ECO:0000259" key="2">
    <source>
        <dbReference type="PROSITE" id="PS50855"/>
    </source>
</evidence>
<organism evidence="3">
    <name type="scientific">mine drainage metagenome</name>
    <dbReference type="NCBI Taxonomy" id="410659"/>
    <lineage>
        <taxon>unclassified sequences</taxon>
        <taxon>metagenomes</taxon>
        <taxon>ecological metagenomes</taxon>
    </lineage>
</organism>
<keyword evidence="1" id="KW-0812">Transmembrane</keyword>
<dbReference type="InterPro" id="IPR036927">
    <property type="entry name" value="Cyt_c_oxase-like_su1_sf"/>
</dbReference>
<feature type="transmembrane region" description="Helical" evidence="1">
    <location>
        <begin position="318"/>
        <end position="338"/>
    </location>
</feature>
<keyword evidence="3" id="KW-0560">Oxidoreductase</keyword>
<feature type="domain" description="Cytochrome oxidase subunit I profile" evidence="2">
    <location>
        <begin position="1"/>
        <end position="433"/>
    </location>
</feature>
<protein>
    <submittedName>
        <fullName evidence="3">Cytochrome c oxidase subunit I</fullName>
        <ecNumber evidence="3">1.7.2.5</ecNumber>
    </submittedName>
</protein>
<feature type="transmembrane region" description="Helical" evidence="1">
    <location>
        <begin position="242"/>
        <end position="265"/>
    </location>
</feature>
<dbReference type="GO" id="GO:0015990">
    <property type="term" value="P:electron transport coupled proton transport"/>
    <property type="evidence" value="ECO:0007669"/>
    <property type="project" value="TreeGrafter"/>
</dbReference>
<dbReference type="GO" id="GO:0020037">
    <property type="term" value="F:heme binding"/>
    <property type="evidence" value="ECO:0007669"/>
    <property type="project" value="InterPro"/>
</dbReference>
<dbReference type="InterPro" id="IPR000883">
    <property type="entry name" value="Cyt_C_Oxase_1"/>
</dbReference>
<dbReference type="EMBL" id="AUZY01002317">
    <property type="protein sequence ID" value="EQD72470.1"/>
    <property type="molecule type" value="Genomic_DNA"/>
</dbReference>
<dbReference type="EC" id="1.7.2.5" evidence="3"/>
<dbReference type="GO" id="GO:0004129">
    <property type="term" value="F:cytochrome-c oxidase activity"/>
    <property type="evidence" value="ECO:0007669"/>
    <property type="project" value="InterPro"/>
</dbReference>
<feature type="transmembrane region" description="Helical" evidence="1">
    <location>
        <begin position="120"/>
        <end position="149"/>
    </location>
</feature>
<dbReference type="PRINTS" id="PR01165">
    <property type="entry name" value="CYCOXIDASEI"/>
</dbReference>
<gene>
    <name evidence="3" type="ORF">B1B_03741</name>
</gene>
<feature type="transmembrane region" description="Helical" evidence="1">
    <location>
        <begin position="350"/>
        <end position="372"/>
    </location>
</feature>
<feature type="transmembrane region" description="Helical" evidence="1">
    <location>
        <begin position="392"/>
        <end position="413"/>
    </location>
</feature>
<reference evidence="3" key="2">
    <citation type="journal article" date="2014" name="ISME J.">
        <title>Microbial stratification in low pH oxic and suboxic macroscopic growths along an acid mine drainage.</title>
        <authorList>
            <person name="Mendez-Garcia C."/>
            <person name="Mesa V."/>
            <person name="Sprenger R.R."/>
            <person name="Richter M."/>
            <person name="Diez M.S."/>
            <person name="Solano J."/>
            <person name="Bargiela R."/>
            <person name="Golyshina O.V."/>
            <person name="Manteca A."/>
            <person name="Ramos J.L."/>
            <person name="Gallego J.R."/>
            <person name="Llorente I."/>
            <person name="Martins Dos Santos V.A."/>
            <person name="Jensen O.N."/>
            <person name="Pelaez A.I."/>
            <person name="Sanchez J."/>
            <person name="Ferrer M."/>
        </authorList>
    </citation>
    <scope>NUCLEOTIDE SEQUENCE</scope>
</reference>
<dbReference type="PROSITE" id="PS50855">
    <property type="entry name" value="COX1"/>
    <property type="match status" value="1"/>
</dbReference>
<feature type="transmembrane region" description="Helical" evidence="1">
    <location>
        <begin position="84"/>
        <end position="108"/>
    </location>
</feature>
<dbReference type="GO" id="GO:0016966">
    <property type="term" value="F:nitric oxide reductase activity"/>
    <property type="evidence" value="ECO:0007669"/>
    <property type="project" value="UniProtKB-EC"/>
</dbReference>
<keyword evidence="1" id="KW-0472">Membrane</keyword>
<dbReference type="Gene3D" id="1.20.210.10">
    <property type="entry name" value="Cytochrome c oxidase-like, subunit I domain"/>
    <property type="match status" value="1"/>
</dbReference>
<dbReference type="PANTHER" id="PTHR10422:SF18">
    <property type="entry name" value="CYTOCHROME C OXIDASE SUBUNIT 1"/>
    <property type="match status" value="1"/>
</dbReference>
<reference evidence="3" key="1">
    <citation type="submission" date="2013-08" db="EMBL/GenBank/DDBJ databases">
        <authorList>
            <person name="Mendez C."/>
            <person name="Richter M."/>
            <person name="Ferrer M."/>
            <person name="Sanchez J."/>
        </authorList>
    </citation>
    <scope>NUCLEOTIDE SEQUENCE</scope>
</reference>
<dbReference type="PANTHER" id="PTHR10422">
    <property type="entry name" value="CYTOCHROME C OXIDASE SUBUNIT 1"/>
    <property type="match status" value="1"/>
</dbReference>
<feature type="transmembrane region" description="Helical" evidence="1">
    <location>
        <begin position="208"/>
        <end position="230"/>
    </location>
</feature>
<dbReference type="GO" id="GO:0009060">
    <property type="term" value="P:aerobic respiration"/>
    <property type="evidence" value="ECO:0007669"/>
    <property type="project" value="InterPro"/>
</dbReference>
<dbReference type="GO" id="GO:0022904">
    <property type="term" value="P:respiratory electron transport chain"/>
    <property type="evidence" value="ECO:0007669"/>
    <property type="project" value="TreeGrafter"/>
</dbReference>
<feature type="transmembrane region" description="Helical" evidence="1">
    <location>
        <begin position="277"/>
        <end position="298"/>
    </location>
</feature>
<dbReference type="SUPFAM" id="SSF81442">
    <property type="entry name" value="Cytochrome c oxidase subunit I-like"/>
    <property type="match status" value="1"/>
</dbReference>
<sequence length="463" mass="51162">MFTMHGVLMIFMFIIPTLAGFGNLLVPSMIGAKEMAMPKINAIAFWLIPPAGVILILSNAYAGWTGYVPLSLQPYGPNPYGLDYWVLGLHILTISSILGAVNFLVTIIKHRAPGVEYWNMPLFVWATLINSVLLLFALPSLSIALTFVLSDRNFGTHILASVNGTPLGGALLYQNLFWFFAHPEVYIMVLPAFGIISTIIPKLARKDIFGYAAMAISLGAFALLSFAVWGHHMFLTGIDTNIAFFFMLSTMAIAVPSAVKTFNWIATLWGGRIWMAVPMWFCFAFITGFVIGGLSGLYLASIPIDYLYHGTYFVVAHFHYILLGGTLMAIFAGIYFYFPVITRRWYNQRLGHIHFALTYVGVNVLLFPMFILGAEGMPRRVYDYLWAGNFQALNFISTLGAFILGIGQLFFLYNMVHSYYYGEPVTSRDPWGEPLPSTISGPVVVPTPAPTPVPVSAESEGGG</sequence>